<dbReference type="PANTHER" id="PTHR37017:SF11">
    <property type="entry name" value="ESTERASE_LIPASE_THIOESTERASE DOMAIN-CONTAINING PROTEIN"/>
    <property type="match status" value="1"/>
</dbReference>
<dbReference type="InterPro" id="IPR029058">
    <property type="entry name" value="AB_hydrolase_fold"/>
</dbReference>
<evidence type="ECO:0000313" key="3">
    <source>
        <dbReference type="Proteomes" id="UP000680866"/>
    </source>
</evidence>
<accession>A0A810NB05</accession>
<evidence type="ECO:0000313" key="2">
    <source>
        <dbReference type="EMBL" id="BCJ69574.1"/>
    </source>
</evidence>
<dbReference type="InterPro" id="IPR052897">
    <property type="entry name" value="Sec-Metab_Biosynth_Hydrolase"/>
</dbReference>
<dbReference type="SUPFAM" id="SSF53474">
    <property type="entry name" value="alpha/beta-Hydrolases"/>
    <property type="match status" value="1"/>
</dbReference>
<dbReference type="GO" id="GO:0003824">
    <property type="term" value="F:catalytic activity"/>
    <property type="evidence" value="ECO:0007669"/>
    <property type="project" value="UniProtKB-ARBA"/>
</dbReference>
<feature type="domain" description="AB hydrolase-1" evidence="1">
    <location>
        <begin position="9"/>
        <end position="65"/>
    </location>
</feature>
<dbReference type="PANTHER" id="PTHR37017">
    <property type="entry name" value="AB HYDROLASE-1 DOMAIN-CONTAINING PROTEIN-RELATED"/>
    <property type="match status" value="1"/>
</dbReference>
<evidence type="ECO:0000259" key="1">
    <source>
        <dbReference type="Pfam" id="PF12697"/>
    </source>
</evidence>
<dbReference type="Proteomes" id="UP000680866">
    <property type="component" value="Chromosome"/>
</dbReference>
<organism evidence="2 3">
    <name type="scientific">Polymorphospora rubra</name>
    <dbReference type="NCBI Taxonomy" id="338584"/>
    <lineage>
        <taxon>Bacteria</taxon>
        <taxon>Bacillati</taxon>
        <taxon>Actinomycetota</taxon>
        <taxon>Actinomycetes</taxon>
        <taxon>Micromonosporales</taxon>
        <taxon>Micromonosporaceae</taxon>
        <taxon>Polymorphospora</taxon>
    </lineage>
</organism>
<dbReference type="KEGG" id="pry:Prubr_65950"/>
<reference evidence="2" key="1">
    <citation type="submission" date="2020-08" db="EMBL/GenBank/DDBJ databases">
        <title>Whole genome shotgun sequence of Polymorphospora rubra NBRC 101157.</title>
        <authorList>
            <person name="Komaki H."/>
            <person name="Tamura T."/>
        </authorList>
    </citation>
    <scope>NUCLEOTIDE SEQUENCE</scope>
    <source>
        <strain evidence="2">NBRC 101157</strain>
    </source>
</reference>
<gene>
    <name evidence="2" type="ORF">Prubr_65950</name>
</gene>
<sequence>MNACPVMIVWAVRAWRSLPSWYLIATQDQAIPPDAQRMFANRMGATTSEVPASHVPMVSHPGEAAQLIKKAVGARTAMPAGRAGS</sequence>
<keyword evidence="3" id="KW-1185">Reference proteome</keyword>
<dbReference type="Pfam" id="PF12697">
    <property type="entry name" value="Abhydrolase_6"/>
    <property type="match status" value="1"/>
</dbReference>
<dbReference type="InterPro" id="IPR000073">
    <property type="entry name" value="AB_hydrolase_1"/>
</dbReference>
<dbReference type="EMBL" id="AP023359">
    <property type="protein sequence ID" value="BCJ69574.1"/>
    <property type="molecule type" value="Genomic_DNA"/>
</dbReference>
<dbReference type="Gene3D" id="3.40.50.1820">
    <property type="entry name" value="alpha/beta hydrolase"/>
    <property type="match status" value="1"/>
</dbReference>
<protein>
    <recommendedName>
        <fullName evidence="1">AB hydrolase-1 domain-containing protein</fullName>
    </recommendedName>
</protein>
<dbReference type="AlphaFoldDB" id="A0A810NB05"/>
<dbReference type="RefSeq" id="WP_212818957.1">
    <property type="nucleotide sequence ID" value="NZ_AP023359.1"/>
</dbReference>
<name>A0A810NB05_9ACTN</name>
<proteinExistence type="predicted"/>